<feature type="non-terminal residue" evidence="1">
    <location>
        <position position="347"/>
    </location>
</feature>
<organism evidence="1">
    <name type="scientific">marine sediment metagenome</name>
    <dbReference type="NCBI Taxonomy" id="412755"/>
    <lineage>
        <taxon>unclassified sequences</taxon>
        <taxon>metagenomes</taxon>
        <taxon>ecological metagenomes</taxon>
    </lineage>
</organism>
<gene>
    <name evidence="1" type="ORF">LCGC14_3091330</name>
</gene>
<evidence type="ECO:0000313" key="1">
    <source>
        <dbReference type="EMBL" id="KKK53781.1"/>
    </source>
</evidence>
<evidence type="ECO:0008006" key="2">
    <source>
        <dbReference type="Google" id="ProtNLM"/>
    </source>
</evidence>
<dbReference type="SUPFAM" id="SSF52540">
    <property type="entry name" value="P-loop containing nucleoside triphosphate hydrolases"/>
    <property type="match status" value="1"/>
</dbReference>
<reference evidence="1" key="1">
    <citation type="journal article" date="2015" name="Nature">
        <title>Complex archaea that bridge the gap between prokaryotes and eukaryotes.</title>
        <authorList>
            <person name="Spang A."/>
            <person name="Saw J.H."/>
            <person name="Jorgensen S.L."/>
            <person name="Zaremba-Niedzwiedzka K."/>
            <person name="Martijn J."/>
            <person name="Lind A.E."/>
            <person name="van Eijk R."/>
            <person name="Schleper C."/>
            <person name="Guy L."/>
            <person name="Ettema T.J."/>
        </authorList>
    </citation>
    <scope>NUCLEOTIDE SEQUENCE</scope>
</reference>
<comment type="caution">
    <text evidence="1">The sequence shown here is derived from an EMBL/GenBank/DDBJ whole genome shotgun (WGS) entry which is preliminary data.</text>
</comment>
<accession>A0A0F8Z0S7</accession>
<feature type="non-terminal residue" evidence="1">
    <location>
        <position position="1"/>
    </location>
</feature>
<dbReference type="AlphaFoldDB" id="A0A0F8Z0S7"/>
<name>A0A0F8Z0S7_9ZZZZ</name>
<dbReference type="Gene3D" id="3.40.50.300">
    <property type="entry name" value="P-loop containing nucleotide triphosphate hydrolases"/>
    <property type="match status" value="1"/>
</dbReference>
<proteinExistence type="predicted"/>
<dbReference type="EMBL" id="LAZR01066334">
    <property type="protein sequence ID" value="KKK53781.1"/>
    <property type="molecule type" value="Genomic_DNA"/>
</dbReference>
<protein>
    <recommendedName>
        <fullName evidence="2">NACHT domain-containing protein</fullName>
    </recommendedName>
</protein>
<dbReference type="InterPro" id="IPR027417">
    <property type="entry name" value="P-loop_NTPase"/>
</dbReference>
<sequence>AEGMLIIPILIDSCMWKEYKWISETQMLPRDGKCVAVNFMSHYNTVFLDVANRIKEFVEAGLKAEAETLETEWERPSDDLIDIDRLPSTGAKLFGRKDEIKLLDETWKDGEKNILSFVAWGGVGKSTLINKWLEYMDAENYRGAKRVYTWSFYSQGTSERVTSADAFVAHALEWFGDEDPKAGSPWDKGQRLAELIANEKTLLILDGMEPLQSGLDFEKGKIKDAALEVMLRGLAKKNLGLCVITTRLKVPEFDHEKYEDTVESVGLEMISKEAGRSLLRVEGVRGTDAELEGVVEAFGCHALAVNLLGVYLHGIEGHAAKHVAEIPDLPEVEVDDGKHPRRVIEAI</sequence>